<dbReference type="AlphaFoldDB" id="A0A1B0G2W8"/>
<name>A0A1B0G2W8_GLOMM</name>
<reference evidence="1" key="1">
    <citation type="submission" date="2020-05" db="UniProtKB">
        <authorList>
            <consortium name="EnsemblMetazoa"/>
        </authorList>
    </citation>
    <scope>IDENTIFICATION</scope>
    <source>
        <strain evidence="1">Yale</strain>
    </source>
</reference>
<proteinExistence type="predicted"/>
<dbReference type="EnsemblMetazoa" id="GMOY007666-RA">
    <property type="protein sequence ID" value="GMOY007666-PA"/>
    <property type="gene ID" value="GMOY007666"/>
</dbReference>
<protein>
    <submittedName>
        <fullName evidence="1">Uncharacterized protein</fullName>
    </submittedName>
</protein>
<evidence type="ECO:0000313" key="1">
    <source>
        <dbReference type="EnsemblMetazoa" id="GMOY007666-PA"/>
    </source>
</evidence>
<evidence type="ECO:0000313" key="2">
    <source>
        <dbReference type="Proteomes" id="UP000092444"/>
    </source>
</evidence>
<sequence length="71" mass="8055">MTTPLLYVNLTEVKVQDNNTHTDEIDLRVFLRGPQQFSASSDRSLHDVHECEGVTVNWKKATSEKRLNGPS</sequence>
<dbReference type="EMBL" id="CCAG010021667">
    <property type="status" value="NOT_ANNOTATED_CDS"/>
    <property type="molecule type" value="Genomic_DNA"/>
</dbReference>
<keyword evidence="2" id="KW-1185">Reference proteome</keyword>
<dbReference type="Proteomes" id="UP000092444">
    <property type="component" value="Unassembled WGS sequence"/>
</dbReference>
<dbReference type="VEuPathDB" id="VectorBase:GMOY007666"/>
<accession>A0A1B0G2W8</accession>
<organism evidence="1 2">
    <name type="scientific">Glossina morsitans morsitans</name>
    <name type="common">Savannah tsetse fly</name>
    <dbReference type="NCBI Taxonomy" id="37546"/>
    <lineage>
        <taxon>Eukaryota</taxon>
        <taxon>Metazoa</taxon>
        <taxon>Ecdysozoa</taxon>
        <taxon>Arthropoda</taxon>
        <taxon>Hexapoda</taxon>
        <taxon>Insecta</taxon>
        <taxon>Pterygota</taxon>
        <taxon>Neoptera</taxon>
        <taxon>Endopterygota</taxon>
        <taxon>Diptera</taxon>
        <taxon>Brachycera</taxon>
        <taxon>Muscomorpha</taxon>
        <taxon>Hippoboscoidea</taxon>
        <taxon>Glossinidae</taxon>
        <taxon>Glossina</taxon>
    </lineage>
</organism>